<accession>A0AAD9J6R4</accession>
<dbReference type="InterPro" id="IPR026502">
    <property type="entry name" value="SLBP1/SLBP2"/>
</dbReference>
<organism evidence="5 6">
    <name type="scientific">Paralvinella palmiformis</name>
    <dbReference type="NCBI Taxonomy" id="53620"/>
    <lineage>
        <taxon>Eukaryota</taxon>
        <taxon>Metazoa</taxon>
        <taxon>Spiralia</taxon>
        <taxon>Lophotrochozoa</taxon>
        <taxon>Annelida</taxon>
        <taxon>Polychaeta</taxon>
        <taxon>Sedentaria</taxon>
        <taxon>Canalipalpata</taxon>
        <taxon>Terebellida</taxon>
        <taxon>Terebelliformia</taxon>
        <taxon>Alvinellidae</taxon>
        <taxon>Paralvinella</taxon>
    </lineage>
</organism>
<evidence type="ECO:0000256" key="1">
    <source>
        <dbReference type="ARBA" id="ARBA00006151"/>
    </source>
</evidence>
<dbReference type="Gene3D" id="1.10.8.1120">
    <property type="entry name" value="Histone RNA hairpin-binding protein RNA-binding domain"/>
    <property type="match status" value="1"/>
</dbReference>
<name>A0AAD9J6R4_9ANNE</name>
<dbReference type="GO" id="GO:0071204">
    <property type="term" value="C:histone pre-mRNA 3'end processing complex"/>
    <property type="evidence" value="ECO:0007669"/>
    <property type="project" value="TreeGrafter"/>
</dbReference>
<dbReference type="EMBL" id="JAODUP010000571">
    <property type="protein sequence ID" value="KAK2147081.1"/>
    <property type="molecule type" value="Genomic_DNA"/>
</dbReference>
<keyword evidence="2" id="KW-0694">RNA-binding</keyword>
<evidence type="ECO:0000313" key="6">
    <source>
        <dbReference type="Proteomes" id="UP001208570"/>
    </source>
</evidence>
<dbReference type="PANTHER" id="PTHR17408">
    <property type="entry name" value="HISTONE RNA HAIRPIN-BINDING PROTEIN"/>
    <property type="match status" value="1"/>
</dbReference>
<evidence type="ECO:0000256" key="2">
    <source>
        <dbReference type="ARBA" id="ARBA00022884"/>
    </source>
</evidence>
<feature type="compositionally biased region" description="Polar residues" evidence="3">
    <location>
        <begin position="118"/>
        <end position="132"/>
    </location>
</feature>
<comment type="similarity">
    <text evidence="1">Belongs to the SLBP family.</text>
</comment>
<dbReference type="GO" id="GO:0003729">
    <property type="term" value="F:mRNA binding"/>
    <property type="evidence" value="ECO:0007669"/>
    <property type="project" value="InterPro"/>
</dbReference>
<dbReference type="Proteomes" id="UP001208570">
    <property type="component" value="Unassembled WGS sequence"/>
</dbReference>
<feature type="compositionally biased region" description="Basic residues" evidence="3">
    <location>
        <begin position="104"/>
        <end position="115"/>
    </location>
</feature>
<dbReference type="InterPro" id="IPR029344">
    <property type="entry name" value="SLBP_RNA_bind"/>
</dbReference>
<sequence>MVGHVGWDGSITNGDPNKQTFETNAIESDFLKADSSDRYRKTGTLSPLRSPVRSTFIDRVPDKNLLTIMDGKENTKSRLESPLDWAQLAVDEEEEQQRKLDREKRKRGWLRKKRKGESWNSSDIPAKQQRTPVWQRRPTEQELALRPELYETDESTLARRQKQIDLGKATEGYKCYTVAVPSNTNKDASCAESATMSTSSAASIDNVDQCESTAASTTTTMATTADTQPQDIFLEDLMETVDKEKSILDAGDFDEEDAIEINYEDIL</sequence>
<dbReference type="AlphaFoldDB" id="A0AAD9J6R4"/>
<feature type="domain" description="Histone RNA hairpin-binding protein RNA-binding" evidence="4">
    <location>
        <begin position="152"/>
        <end position="187"/>
    </location>
</feature>
<evidence type="ECO:0000313" key="5">
    <source>
        <dbReference type="EMBL" id="KAK2147081.1"/>
    </source>
</evidence>
<dbReference type="InterPro" id="IPR038294">
    <property type="entry name" value="SLBP_RNA_bind_sf"/>
</dbReference>
<dbReference type="GO" id="GO:0005737">
    <property type="term" value="C:cytoplasm"/>
    <property type="evidence" value="ECO:0007669"/>
    <property type="project" value="TreeGrafter"/>
</dbReference>
<gene>
    <name evidence="5" type="ORF">LSH36_571g03020</name>
</gene>
<dbReference type="PANTHER" id="PTHR17408:SF0">
    <property type="entry name" value="HISTONE RNA HAIRPIN-BINDING PROTEIN"/>
    <property type="match status" value="1"/>
</dbReference>
<evidence type="ECO:0000256" key="3">
    <source>
        <dbReference type="SAM" id="MobiDB-lite"/>
    </source>
</evidence>
<proteinExistence type="inferred from homology"/>
<feature type="region of interest" description="Disordered" evidence="3">
    <location>
        <begin position="92"/>
        <end position="137"/>
    </location>
</feature>
<protein>
    <recommendedName>
        <fullName evidence="4">Histone RNA hairpin-binding protein RNA-binding domain-containing protein</fullName>
    </recommendedName>
</protein>
<reference evidence="5" key="1">
    <citation type="journal article" date="2023" name="Mol. Biol. Evol.">
        <title>Third-Generation Sequencing Reveals the Adaptive Role of the Epigenome in Three Deep-Sea Polychaetes.</title>
        <authorList>
            <person name="Perez M."/>
            <person name="Aroh O."/>
            <person name="Sun Y."/>
            <person name="Lan Y."/>
            <person name="Juniper S.K."/>
            <person name="Young C.R."/>
            <person name="Angers B."/>
            <person name="Qian P.Y."/>
        </authorList>
    </citation>
    <scope>NUCLEOTIDE SEQUENCE</scope>
    <source>
        <strain evidence="5">P08H-3</strain>
    </source>
</reference>
<comment type="caution">
    <text evidence="5">The sequence shown here is derived from an EMBL/GenBank/DDBJ whole genome shotgun (WGS) entry which is preliminary data.</text>
</comment>
<evidence type="ECO:0000259" key="4">
    <source>
        <dbReference type="Pfam" id="PF15247"/>
    </source>
</evidence>
<dbReference type="GO" id="GO:0006398">
    <property type="term" value="P:mRNA 3'-end processing by stem-loop binding and cleavage"/>
    <property type="evidence" value="ECO:0007669"/>
    <property type="project" value="TreeGrafter"/>
</dbReference>
<dbReference type="GO" id="GO:0071207">
    <property type="term" value="F:histone pre-mRNA stem-loop binding"/>
    <property type="evidence" value="ECO:0007669"/>
    <property type="project" value="TreeGrafter"/>
</dbReference>
<dbReference type="GO" id="GO:0051028">
    <property type="term" value="P:mRNA transport"/>
    <property type="evidence" value="ECO:0007669"/>
    <property type="project" value="TreeGrafter"/>
</dbReference>
<dbReference type="Pfam" id="PF15247">
    <property type="entry name" value="SLBP_RNA_bind"/>
    <property type="match status" value="1"/>
</dbReference>
<keyword evidence="6" id="KW-1185">Reference proteome</keyword>